<dbReference type="GO" id="GO:0031071">
    <property type="term" value="F:cysteine desulfurase activity"/>
    <property type="evidence" value="ECO:0007669"/>
    <property type="project" value="UniProtKB-EC"/>
</dbReference>
<dbReference type="Pfam" id="PF00266">
    <property type="entry name" value="Aminotran_5"/>
    <property type="match status" value="2"/>
</dbReference>
<evidence type="ECO:0000256" key="3">
    <source>
        <dbReference type="ARBA" id="ARBA00012239"/>
    </source>
</evidence>
<keyword evidence="4 12" id="KW-0808">Transferase</keyword>
<evidence type="ECO:0000256" key="1">
    <source>
        <dbReference type="ARBA" id="ARBA00001933"/>
    </source>
</evidence>
<comment type="similarity">
    <text evidence="2">Belongs to the class-V pyridoxal-phosphate-dependent aminotransferase family. NifS/IscS subfamily.</text>
</comment>
<dbReference type="PANTHER" id="PTHR11601:SF34">
    <property type="entry name" value="CYSTEINE DESULFURASE"/>
    <property type="match status" value="1"/>
</dbReference>
<dbReference type="Proteomes" id="UP000471031">
    <property type="component" value="Unassembled WGS sequence"/>
</dbReference>
<comment type="catalytic activity">
    <reaction evidence="9">
        <text>(sulfur carrier)-H + L-cysteine = (sulfur carrier)-SH + L-alanine</text>
        <dbReference type="Rhea" id="RHEA:43892"/>
        <dbReference type="Rhea" id="RHEA-COMP:14737"/>
        <dbReference type="Rhea" id="RHEA-COMP:14739"/>
        <dbReference type="ChEBI" id="CHEBI:29917"/>
        <dbReference type="ChEBI" id="CHEBI:35235"/>
        <dbReference type="ChEBI" id="CHEBI:57972"/>
        <dbReference type="ChEBI" id="CHEBI:64428"/>
        <dbReference type="EC" id="2.8.1.7"/>
    </reaction>
</comment>
<keyword evidence="7" id="KW-0408">Iron</keyword>
<comment type="caution">
    <text evidence="12">The sequence shown here is derived from an EMBL/GenBank/DDBJ whole genome shotgun (WGS) entry which is preliminary data.</text>
</comment>
<evidence type="ECO:0000256" key="4">
    <source>
        <dbReference type="ARBA" id="ARBA00022679"/>
    </source>
</evidence>
<comment type="cofactor">
    <cofactor evidence="1 10">
        <name>pyridoxal 5'-phosphate</name>
        <dbReference type="ChEBI" id="CHEBI:597326"/>
    </cofactor>
</comment>
<evidence type="ECO:0000256" key="2">
    <source>
        <dbReference type="ARBA" id="ARBA00006490"/>
    </source>
</evidence>
<dbReference type="RefSeq" id="WP_161260523.1">
    <property type="nucleotide sequence ID" value="NZ_JAFBDC010000002.1"/>
</dbReference>
<feature type="domain" description="Aminotransferase class V" evidence="11">
    <location>
        <begin position="139"/>
        <end position="379"/>
    </location>
</feature>
<proteinExistence type="inferred from homology"/>
<evidence type="ECO:0000256" key="9">
    <source>
        <dbReference type="ARBA" id="ARBA00050776"/>
    </source>
</evidence>
<dbReference type="Gene3D" id="3.90.1150.10">
    <property type="entry name" value="Aspartate Aminotransferase, domain 1"/>
    <property type="match status" value="1"/>
</dbReference>
<dbReference type="SUPFAM" id="SSF53383">
    <property type="entry name" value="PLP-dependent transferases"/>
    <property type="match status" value="1"/>
</dbReference>
<dbReference type="Gene3D" id="3.40.640.10">
    <property type="entry name" value="Type I PLP-dependent aspartate aminotransferase-like (Major domain)"/>
    <property type="match status" value="1"/>
</dbReference>
<evidence type="ECO:0000256" key="10">
    <source>
        <dbReference type="RuleBase" id="RU004504"/>
    </source>
</evidence>
<name>A0A845LAH2_HELGE</name>
<reference evidence="12 13" key="1">
    <citation type="submission" date="2020-01" db="EMBL/GenBank/DDBJ databases">
        <title>Whole genome sequence of Heliobacterium gestii DSM 11169.</title>
        <authorList>
            <person name="Kyndt J.A."/>
            <person name="Meyer T.E."/>
        </authorList>
    </citation>
    <scope>NUCLEOTIDE SEQUENCE [LARGE SCALE GENOMIC DNA]</scope>
    <source>
        <strain evidence="12 13">DSM 11169</strain>
    </source>
</reference>
<evidence type="ECO:0000256" key="5">
    <source>
        <dbReference type="ARBA" id="ARBA00022723"/>
    </source>
</evidence>
<feature type="domain" description="Aminotransferase class V" evidence="11">
    <location>
        <begin position="2"/>
        <end position="120"/>
    </location>
</feature>
<sequence>MIYLDNAATTPIDSEVREAMLPFLEKEFGNPSSKYYSLAINAKEAVEESRKKVASLINADPREIIFTSCASESNNMIIKGVADYKKYIEISGNHLITSEVEHKSVLNTCRFLAGYESNTLNVEKNRLRPGKRSVRIIDRGYHVSFLPVNEFGQVEPDVLRAAITKQTVLVSLIWGNNETGTLNDIEALGEICRERGVLFHSDATQVLGKIPINVKRLPVDFLSFSAHKIYGPKGVGACFMRCNEIGLRPSITAFIHGGSQEDGYRAGTYCVHNIVGFGKAAEIAKRDMTTYIPYILDLEHRFKSLIIDKCPNATFNGHQEMKIPGLISINIPGINNELFVKKLAESGIAASTGSACSVEDHNSMNSNYAVRFNLSKYSSYTNCIEVMRKIPV</sequence>
<accession>A0A845LAH2</accession>
<keyword evidence="6" id="KW-0663">Pyridoxal phosphate</keyword>
<evidence type="ECO:0000259" key="11">
    <source>
        <dbReference type="Pfam" id="PF00266"/>
    </source>
</evidence>
<protein>
    <recommendedName>
        <fullName evidence="3">cysteine desulfurase</fullName>
        <ecNumber evidence="3">2.8.1.7</ecNumber>
    </recommendedName>
</protein>
<dbReference type="InterPro" id="IPR020578">
    <property type="entry name" value="Aminotrans_V_PyrdxlP_BS"/>
</dbReference>
<keyword evidence="8" id="KW-0411">Iron-sulfur</keyword>
<dbReference type="InterPro" id="IPR015424">
    <property type="entry name" value="PyrdxlP-dep_Trfase"/>
</dbReference>
<dbReference type="InterPro" id="IPR015422">
    <property type="entry name" value="PyrdxlP-dep_Trfase_small"/>
</dbReference>
<dbReference type="GO" id="GO:0051536">
    <property type="term" value="F:iron-sulfur cluster binding"/>
    <property type="evidence" value="ECO:0007669"/>
    <property type="project" value="UniProtKB-KW"/>
</dbReference>
<dbReference type="PROSITE" id="PS00595">
    <property type="entry name" value="AA_TRANSFER_CLASS_5"/>
    <property type="match status" value="1"/>
</dbReference>
<gene>
    <name evidence="12" type="ORF">GTO89_02635</name>
</gene>
<dbReference type="AlphaFoldDB" id="A0A845LAH2"/>
<keyword evidence="5" id="KW-0479">Metal-binding</keyword>
<dbReference type="GO" id="GO:0008483">
    <property type="term" value="F:transaminase activity"/>
    <property type="evidence" value="ECO:0007669"/>
    <property type="project" value="UniProtKB-KW"/>
</dbReference>
<keyword evidence="12" id="KW-0032">Aminotransferase</keyword>
<dbReference type="GO" id="GO:0046872">
    <property type="term" value="F:metal ion binding"/>
    <property type="evidence" value="ECO:0007669"/>
    <property type="project" value="UniProtKB-KW"/>
</dbReference>
<dbReference type="InterPro" id="IPR015421">
    <property type="entry name" value="PyrdxlP-dep_Trfase_major"/>
</dbReference>
<evidence type="ECO:0000313" key="13">
    <source>
        <dbReference type="Proteomes" id="UP000471031"/>
    </source>
</evidence>
<dbReference type="PANTHER" id="PTHR11601">
    <property type="entry name" value="CYSTEINE DESULFURYLASE FAMILY MEMBER"/>
    <property type="match status" value="1"/>
</dbReference>
<keyword evidence="13" id="KW-1185">Reference proteome</keyword>
<dbReference type="OrthoDB" id="9808002at2"/>
<evidence type="ECO:0000256" key="6">
    <source>
        <dbReference type="ARBA" id="ARBA00022898"/>
    </source>
</evidence>
<dbReference type="PIRSF" id="PIRSF005572">
    <property type="entry name" value="NifS"/>
    <property type="match status" value="1"/>
</dbReference>
<dbReference type="InterPro" id="IPR000192">
    <property type="entry name" value="Aminotrans_V_dom"/>
</dbReference>
<evidence type="ECO:0000313" key="12">
    <source>
        <dbReference type="EMBL" id="MZP41930.1"/>
    </source>
</evidence>
<evidence type="ECO:0000256" key="7">
    <source>
        <dbReference type="ARBA" id="ARBA00023004"/>
    </source>
</evidence>
<organism evidence="12 13">
    <name type="scientific">Heliomicrobium gestii</name>
    <name type="common">Heliobacterium gestii</name>
    <dbReference type="NCBI Taxonomy" id="2699"/>
    <lineage>
        <taxon>Bacteria</taxon>
        <taxon>Bacillati</taxon>
        <taxon>Bacillota</taxon>
        <taxon>Clostridia</taxon>
        <taxon>Eubacteriales</taxon>
        <taxon>Heliobacteriaceae</taxon>
        <taxon>Heliomicrobium</taxon>
    </lineage>
</organism>
<evidence type="ECO:0000256" key="8">
    <source>
        <dbReference type="ARBA" id="ARBA00023014"/>
    </source>
</evidence>
<dbReference type="EC" id="2.8.1.7" evidence="3"/>
<dbReference type="EMBL" id="WXEX01000002">
    <property type="protein sequence ID" value="MZP41930.1"/>
    <property type="molecule type" value="Genomic_DNA"/>
</dbReference>
<dbReference type="InterPro" id="IPR016454">
    <property type="entry name" value="Cysteine_dSase"/>
</dbReference>